<feature type="domain" description="Enoyl reductase (ER)" evidence="2">
    <location>
        <begin position="4"/>
        <end position="315"/>
    </location>
</feature>
<accession>A0ABV5P0G2</accession>
<keyword evidence="4" id="KW-1185">Reference proteome</keyword>
<dbReference type="PANTHER" id="PTHR43677">
    <property type="entry name" value="SHORT-CHAIN DEHYDROGENASE/REDUCTASE"/>
    <property type="match status" value="1"/>
</dbReference>
<evidence type="ECO:0000313" key="4">
    <source>
        <dbReference type="Proteomes" id="UP001589568"/>
    </source>
</evidence>
<sequence length="318" mass="31978">MRAAQIDTCGRPPRPAERPDPSPGAGELLVRVLAAPITPLDVLCAGGASYFGAPATPYVPGVQGVGTVGGRLVWFPTPAGMAPGDGSMAELACVPAGDVVELPGDAGPVAVAALGLSAVAAYQALTWRGELAAGEQVLVLGAGGVVGQAAVQLARVAGARRVVAAARSAAGRERAGKAGADAVVALDTDDVAELAQRLSAACDGPLDLILDPLFGAPAAAALRVLRPHGRLVNLGGSAGETSPLDSSTLRSRSLRLLGYTNNELTREQRAAAVAKVAELAASGRLHVDHEAIPLEEVASAWERQSAGTTTGRLVLTTP</sequence>
<evidence type="ECO:0000256" key="1">
    <source>
        <dbReference type="SAM" id="MobiDB-lite"/>
    </source>
</evidence>
<dbReference type="InterPro" id="IPR013149">
    <property type="entry name" value="ADH-like_C"/>
</dbReference>
<dbReference type="EMBL" id="JBHMCF010000046">
    <property type="protein sequence ID" value="MFB9476059.1"/>
    <property type="molecule type" value="Genomic_DNA"/>
</dbReference>
<protein>
    <submittedName>
        <fullName evidence="3">Zinc-binding alcohol dehydrogenase family protein</fullName>
    </submittedName>
</protein>
<dbReference type="Proteomes" id="UP001589568">
    <property type="component" value="Unassembled WGS sequence"/>
</dbReference>
<gene>
    <name evidence="3" type="ORF">ACFFR3_41750</name>
</gene>
<proteinExistence type="predicted"/>
<dbReference type="Gene3D" id="3.40.50.720">
    <property type="entry name" value="NAD(P)-binding Rossmann-like Domain"/>
    <property type="match status" value="1"/>
</dbReference>
<dbReference type="SUPFAM" id="SSF50129">
    <property type="entry name" value="GroES-like"/>
    <property type="match status" value="1"/>
</dbReference>
<name>A0ABV5P0G2_9ACTN</name>
<dbReference type="InterPro" id="IPR051397">
    <property type="entry name" value="Zn-ADH-like_protein"/>
</dbReference>
<dbReference type="SMART" id="SM00829">
    <property type="entry name" value="PKS_ER"/>
    <property type="match status" value="1"/>
</dbReference>
<dbReference type="InterPro" id="IPR020843">
    <property type="entry name" value="ER"/>
</dbReference>
<dbReference type="InterPro" id="IPR036291">
    <property type="entry name" value="NAD(P)-bd_dom_sf"/>
</dbReference>
<feature type="region of interest" description="Disordered" evidence="1">
    <location>
        <begin position="1"/>
        <end position="24"/>
    </location>
</feature>
<evidence type="ECO:0000313" key="3">
    <source>
        <dbReference type="EMBL" id="MFB9476059.1"/>
    </source>
</evidence>
<dbReference type="InterPro" id="IPR011032">
    <property type="entry name" value="GroES-like_sf"/>
</dbReference>
<dbReference type="RefSeq" id="WP_379484934.1">
    <property type="nucleotide sequence ID" value="NZ_JBHMCF010000046.1"/>
</dbReference>
<dbReference type="SUPFAM" id="SSF51735">
    <property type="entry name" value="NAD(P)-binding Rossmann-fold domains"/>
    <property type="match status" value="1"/>
</dbReference>
<reference evidence="3 4" key="1">
    <citation type="submission" date="2024-09" db="EMBL/GenBank/DDBJ databases">
        <authorList>
            <person name="Sun Q."/>
            <person name="Mori K."/>
        </authorList>
    </citation>
    <scope>NUCLEOTIDE SEQUENCE [LARGE SCALE GENOMIC DNA]</scope>
    <source>
        <strain evidence="3 4">JCM 3324</strain>
    </source>
</reference>
<dbReference type="Gene3D" id="3.90.180.10">
    <property type="entry name" value="Medium-chain alcohol dehydrogenases, catalytic domain"/>
    <property type="match status" value="1"/>
</dbReference>
<dbReference type="PANTHER" id="PTHR43677:SF11">
    <property type="entry name" value="ZINC-CONTAINING ALCOHOL DEHYDROGENASE"/>
    <property type="match status" value="1"/>
</dbReference>
<evidence type="ECO:0000259" key="2">
    <source>
        <dbReference type="SMART" id="SM00829"/>
    </source>
</evidence>
<dbReference type="Pfam" id="PF00107">
    <property type="entry name" value="ADH_zinc_N"/>
    <property type="match status" value="1"/>
</dbReference>
<organism evidence="3 4">
    <name type="scientific">Nonomuraea salmonea</name>
    <dbReference type="NCBI Taxonomy" id="46181"/>
    <lineage>
        <taxon>Bacteria</taxon>
        <taxon>Bacillati</taxon>
        <taxon>Actinomycetota</taxon>
        <taxon>Actinomycetes</taxon>
        <taxon>Streptosporangiales</taxon>
        <taxon>Streptosporangiaceae</taxon>
        <taxon>Nonomuraea</taxon>
    </lineage>
</organism>
<comment type="caution">
    <text evidence="3">The sequence shown here is derived from an EMBL/GenBank/DDBJ whole genome shotgun (WGS) entry which is preliminary data.</text>
</comment>